<dbReference type="EMBL" id="BEZZ01087339">
    <property type="protein sequence ID" value="GCC42767.1"/>
    <property type="molecule type" value="Genomic_DNA"/>
</dbReference>
<feature type="non-terminal residue" evidence="1">
    <location>
        <position position="1"/>
    </location>
</feature>
<dbReference type="Proteomes" id="UP000287033">
    <property type="component" value="Unassembled WGS sequence"/>
</dbReference>
<keyword evidence="2" id="KW-1185">Reference proteome</keyword>
<proteinExistence type="predicted"/>
<gene>
    <name evidence="1" type="ORF">chiPu_0026786</name>
</gene>
<evidence type="ECO:0000313" key="1">
    <source>
        <dbReference type="EMBL" id="GCC42767.1"/>
    </source>
</evidence>
<name>A0A401TJG5_CHIPU</name>
<accession>A0A401TJG5</accession>
<reference evidence="1 2" key="1">
    <citation type="journal article" date="2018" name="Nat. Ecol. Evol.">
        <title>Shark genomes provide insights into elasmobranch evolution and the origin of vertebrates.</title>
        <authorList>
            <person name="Hara Y"/>
            <person name="Yamaguchi K"/>
            <person name="Onimaru K"/>
            <person name="Kadota M"/>
            <person name="Koyanagi M"/>
            <person name="Keeley SD"/>
            <person name="Tatsumi K"/>
            <person name="Tanaka K"/>
            <person name="Motone F"/>
            <person name="Kageyama Y"/>
            <person name="Nozu R"/>
            <person name="Adachi N"/>
            <person name="Nishimura O"/>
            <person name="Nakagawa R"/>
            <person name="Tanegashima C"/>
            <person name="Kiyatake I"/>
            <person name="Matsumoto R"/>
            <person name="Murakumo K"/>
            <person name="Nishida K"/>
            <person name="Terakita A"/>
            <person name="Kuratani S"/>
            <person name="Sato K"/>
            <person name="Hyodo S Kuraku.S."/>
        </authorList>
    </citation>
    <scope>NUCLEOTIDE SEQUENCE [LARGE SCALE GENOMIC DNA]</scope>
</reference>
<sequence length="97" mass="11428">KARASRYLKLSGARGSWHLTFVGRKKLLLFEVYRQQEAPVFEDIVRKRPPVFESFGRKRLLVSEVYREHEAPVIRSYKVQGAPGICRLYGARQFRYL</sequence>
<comment type="caution">
    <text evidence="1">The sequence shown here is derived from an EMBL/GenBank/DDBJ whole genome shotgun (WGS) entry which is preliminary data.</text>
</comment>
<evidence type="ECO:0000313" key="2">
    <source>
        <dbReference type="Proteomes" id="UP000287033"/>
    </source>
</evidence>
<organism evidence="1 2">
    <name type="scientific">Chiloscyllium punctatum</name>
    <name type="common">Brownbanded bambooshark</name>
    <name type="synonym">Hemiscyllium punctatum</name>
    <dbReference type="NCBI Taxonomy" id="137246"/>
    <lineage>
        <taxon>Eukaryota</taxon>
        <taxon>Metazoa</taxon>
        <taxon>Chordata</taxon>
        <taxon>Craniata</taxon>
        <taxon>Vertebrata</taxon>
        <taxon>Chondrichthyes</taxon>
        <taxon>Elasmobranchii</taxon>
        <taxon>Galeomorphii</taxon>
        <taxon>Galeoidea</taxon>
        <taxon>Orectolobiformes</taxon>
        <taxon>Hemiscylliidae</taxon>
        <taxon>Chiloscyllium</taxon>
    </lineage>
</organism>
<dbReference type="AlphaFoldDB" id="A0A401TJG5"/>
<protein>
    <submittedName>
        <fullName evidence="1">Uncharacterized protein</fullName>
    </submittedName>
</protein>